<dbReference type="SUPFAM" id="SSF46689">
    <property type="entry name" value="Homeodomain-like"/>
    <property type="match status" value="1"/>
</dbReference>
<reference evidence="3" key="1">
    <citation type="submission" date="2017-09" db="EMBL/GenBank/DDBJ databases">
        <title>Depth-based differentiation of microbial function through sediment-hosted aquifers and enrichment of novel symbionts in the deep terrestrial subsurface.</title>
        <authorList>
            <person name="Probst A.J."/>
            <person name="Ladd B."/>
            <person name="Jarett J.K."/>
            <person name="Geller-Mcgrath D.E."/>
            <person name="Sieber C.M.K."/>
            <person name="Emerson J.B."/>
            <person name="Anantharaman K."/>
            <person name="Thomas B.C."/>
            <person name="Malmstrom R."/>
            <person name="Stieglmeier M."/>
            <person name="Klingl A."/>
            <person name="Woyke T."/>
            <person name="Ryan C.M."/>
            <person name="Banfield J.F."/>
        </authorList>
    </citation>
    <scope>NUCLEOTIDE SEQUENCE [LARGE SCALE GENOMIC DNA]</scope>
</reference>
<comment type="caution">
    <text evidence="2">The sequence shown here is derived from an EMBL/GenBank/DDBJ whole genome shotgun (WGS) entry which is preliminary data.</text>
</comment>
<dbReference type="InterPro" id="IPR055247">
    <property type="entry name" value="InsJ-like_HTH"/>
</dbReference>
<dbReference type="PANTHER" id="PTHR35004:SF7">
    <property type="entry name" value="INTEGRASE PROTEIN"/>
    <property type="match status" value="1"/>
</dbReference>
<feature type="domain" description="Integrase catalytic" evidence="1">
    <location>
        <begin position="159"/>
        <end position="324"/>
    </location>
</feature>
<evidence type="ECO:0000259" key="1">
    <source>
        <dbReference type="PROSITE" id="PS50994"/>
    </source>
</evidence>
<dbReference type="InterPro" id="IPR036397">
    <property type="entry name" value="RNaseH_sf"/>
</dbReference>
<name>A0A2M7BBI0_9BACT</name>
<protein>
    <recommendedName>
        <fullName evidence="1">Integrase catalytic domain-containing protein</fullName>
    </recommendedName>
</protein>
<dbReference type="InterPro" id="IPR009057">
    <property type="entry name" value="Homeodomain-like_sf"/>
</dbReference>
<dbReference type="PROSITE" id="PS50994">
    <property type="entry name" value="INTEGRASE"/>
    <property type="match status" value="1"/>
</dbReference>
<dbReference type="SUPFAM" id="SSF53098">
    <property type="entry name" value="Ribonuclease H-like"/>
    <property type="match status" value="1"/>
</dbReference>
<dbReference type="Proteomes" id="UP000229631">
    <property type="component" value="Unassembled WGS sequence"/>
</dbReference>
<dbReference type="EMBL" id="PEVC01000053">
    <property type="protein sequence ID" value="PIV00464.1"/>
    <property type="molecule type" value="Genomic_DNA"/>
</dbReference>
<dbReference type="AlphaFoldDB" id="A0A2M7BBI0"/>
<sequence>MRSFKILPVEMKVRDFNLSKDALKRLYWMDWYFSHGKNAEATCRHFNISKSVFYRWLPRFNKFNLTSLEFDTKLRKPHHLREMITPKEVINLICQIRKNDLEKSKYEIRAELKHEHGISIGYNTIQKVINRHPELTNAYHKKKLKMHRRFKIARLRAAKELKEKYLGSLVQIDTKYLYILTSRFYLFVAIDCKSRFAYTQAYKTISSSSAADFLGKVIDYFPFPIEAINTDNGSEYLLNFHKLTTELDIPHYFSHPHTPKENSRAERLIQTVEYEFFNYQDDLLNDDLDEVNRRCDIFNIKYNQKRYHHSLHYQTPSAYIKSYLEKGGQPFSI</sequence>
<dbReference type="InterPro" id="IPR012337">
    <property type="entry name" value="RNaseH-like_sf"/>
</dbReference>
<dbReference type="InterPro" id="IPR001584">
    <property type="entry name" value="Integrase_cat-core"/>
</dbReference>
<dbReference type="Pfam" id="PF00665">
    <property type="entry name" value="rve"/>
    <property type="match status" value="1"/>
</dbReference>
<dbReference type="PANTHER" id="PTHR35004">
    <property type="entry name" value="TRANSPOSASE RV3428C-RELATED"/>
    <property type="match status" value="1"/>
</dbReference>
<gene>
    <name evidence="2" type="ORF">COS54_03105</name>
</gene>
<dbReference type="Gene3D" id="3.30.420.10">
    <property type="entry name" value="Ribonuclease H-like superfamily/Ribonuclease H"/>
    <property type="match status" value="1"/>
</dbReference>
<evidence type="ECO:0000313" key="2">
    <source>
        <dbReference type="EMBL" id="PIV00464.1"/>
    </source>
</evidence>
<dbReference type="GO" id="GO:0003676">
    <property type="term" value="F:nucleic acid binding"/>
    <property type="evidence" value="ECO:0007669"/>
    <property type="project" value="InterPro"/>
</dbReference>
<proteinExistence type="predicted"/>
<organism evidence="2 3">
    <name type="scientific">Candidatus Shapirobacteria bacterium CG03_land_8_20_14_0_80_39_12</name>
    <dbReference type="NCBI Taxonomy" id="1974879"/>
    <lineage>
        <taxon>Bacteria</taxon>
        <taxon>Candidatus Shapironibacteriota</taxon>
    </lineage>
</organism>
<evidence type="ECO:0000313" key="3">
    <source>
        <dbReference type="Proteomes" id="UP000229631"/>
    </source>
</evidence>
<dbReference type="GO" id="GO:0015074">
    <property type="term" value="P:DNA integration"/>
    <property type="evidence" value="ECO:0007669"/>
    <property type="project" value="InterPro"/>
</dbReference>
<dbReference type="Pfam" id="PF13518">
    <property type="entry name" value="HTH_28"/>
    <property type="match status" value="1"/>
</dbReference>
<accession>A0A2M7BBI0</accession>